<reference evidence="2" key="1">
    <citation type="submission" date="2020-07" db="EMBL/GenBank/DDBJ databases">
        <authorList>
            <person name="Nieuwenhuis M."/>
            <person name="Van De Peppel L.J.J."/>
        </authorList>
    </citation>
    <scope>NUCLEOTIDE SEQUENCE</scope>
    <source>
        <strain evidence="2">AP01</strain>
        <tissue evidence="2">Mycelium</tissue>
    </source>
</reference>
<dbReference type="Proteomes" id="UP000775547">
    <property type="component" value="Unassembled WGS sequence"/>
</dbReference>
<name>A0A9P7G154_9AGAR</name>
<gene>
    <name evidence="2" type="ORF">DXG03_006536</name>
</gene>
<dbReference type="EMBL" id="JABCKV010000432">
    <property type="protein sequence ID" value="KAG5640955.1"/>
    <property type="molecule type" value="Genomic_DNA"/>
</dbReference>
<keyword evidence="1" id="KW-0732">Signal</keyword>
<comment type="caution">
    <text evidence="2">The sequence shown here is derived from an EMBL/GenBank/DDBJ whole genome shotgun (WGS) entry which is preliminary data.</text>
</comment>
<evidence type="ECO:0000313" key="3">
    <source>
        <dbReference type="Proteomes" id="UP000775547"/>
    </source>
</evidence>
<protein>
    <submittedName>
        <fullName evidence="2">Uncharacterized protein</fullName>
    </submittedName>
</protein>
<dbReference type="AlphaFoldDB" id="A0A9P7G154"/>
<evidence type="ECO:0000313" key="2">
    <source>
        <dbReference type="EMBL" id="KAG5640955.1"/>
    </source>
</evidence>
<feature type="chain" id="PRO_5040402609" evidence="1">
    <location>
        <begin position="28"/>
        <end position="76"/>
    </location>
</feature>
<sequence>MLTLLSTSQTTAATLMCILALINLTLPTALTPVAPAVVQAASTIIPIPMDLANLPAFLEVYKAHAATDAKAETEDF</sequence>
<reference evidence="2" key="2">
    <citation type="submission" date="2021-10" db="EMBL/GenBank/DDBJ databases">
        <title>Phylogenomics reveals ancestral predisposition of the termite-cultivated fungus Termitomyces towards a domesticated lifestyle.</title>
        <authorList>
            <person name="Auxier B."/>
            <person name="Grum-Grzhimaylo A."/>
            <person name="Cardenas M.E."/>
            <person name="Lodge J.D."/>
            <person name="Laessoe T."/>
            <person name="Pedersen O."/>
            <person name="Smith M.E."/>
            <person name="Kuyper T.W."/>
            <person name="Franco-Molano E.A."/>
            <person name="Baroni T.J."/>
            <person name="Aanen D.K."/>
        </authorList>
    </citation>
    <scope>NUCLEOTIDE SEQUENCE</scope>
    <source>
        <strain evidence="2">AP01</strain>
        <tissue evidence="2">Mycelium</tissue>
    </source>
</reference>
<accession>A0A9P7G154</accession>
<keyword evidence="3" id="KW-1185">Reference proteome</keyword>
<feature type="signal peptide" evidence="1">
    <location>
        <begin position="1"/>
        <end position="27"/>
    </location>
</feature>
<proteinExistence type="predicted"/>
<organism evidence="2 3">
    <name type="scientific">Asterophora parasitica</name>
    <dbReference type="NCBI Taxonomy" id="117018"/>
    <lineage>
        <taxon>Eukaryota</taxon>
        <taxon>Fungi</taxon>
        <taxon>Dikarya</taxon>
        <taxon>Basidiomycota</taxon>
        <taxon>Agaricomycotina</taxon>
        <taxon>Agaricomycetes</taxon>
        <taxon>Agaricomycetidae</taxon>
        <taxon>Agaricales</taxon>
        <taxon>Tricholomatineae</taxon>
        <taxon>Lyophyllaceae</taxon>
        <taxon>Asterophora</taxon>
    </lineage>
</organism>
<evidence type="ECO:0000256" key="1">
    <source>
        <dbReference type="SAM" id="SignalP"/>
    </source>
</evidence>